<feature type="transmembrane region" description="Helical" evidence="2">
    <location>
        <begin position="155"/>
        <end position="174"/>
    </location>
</feature>
<keyword evidence="2" id="KW-1133">Transmembrane helix</keyword>
<proteinExistence type="predicted"/>
<feature type="transmembrane region" description="Helical" evidence="2">
    <location>
        <begin position="180"/>
        <end position="200"/>
    </location>
</feature>
<keyword evidence="2" id="KW-0472">Membrane</keyword>
<evidence type="ECO:0000313" key="4">
    <source>
        <dbReference type="Proteomes" id="UP001327560"/>
    </source>
</evidence>
<gene>
    <name evidence="3" type="ORF">Cni_G01303</name>
</gene>
<accession>A0AAQ3JP29</accession>
<organism evidence="3 4">
    <name type="scientific">Canna indica</name>
    <name type="common">Indian-shot</name>
    <dbReference type="NCBI Taxonomy" id="4628"/>
    <lineage>
        <taxon>Eukaryota</taxon>
        <taxon>Viridiplantae</taxon>
        <taxon>Streptophyta</taxon>
        <taxon>Embryophyta</taxon>
        <taxon>Tracheophyta</taxon>
        <taxon>Spermatophyta</taxon>
        <taxon>Magnoliopsida</taxon>
        <taxon>Liliopsida</taxon>
        <taxon>Zingiberales</taxon>
        <taxon>Cannaceae</taxon>
        <taxon>Canna</taxon>
    </lineage>
</organism>
<dbReference type="Proteomes" id="UP001327560">
    <property type="component" value="Chromosome 1"/>
</dbReference>
<reference evidence="3 4" key="1">
    <citation type="submission" date="2023-10" db="EMBL/GenBank/DDBJ databases">
        <title>Chromosome-scale genome assembly provides insights into flower coloration mechanisms of Canna indica.</title>
        <authorList>
            <person name="Li C."/>
        </authorList>
    </citation>
    <scope>NUCLEOTIDE SEQUENCE [LARGE SCALE GENOMIC DNA]</scope>
    <source>
        <tissue evidence="3">Flower</tissue>
    </source>
</reference>
<evidence type="ECO:0000313" key="3">
    <source>
        <dbReference type="EMBL" id="WOK92612.1"/>
    </source>
</evidence>
<evidence type="ECO:0000256" key="1">
    <source>
        <dbReference type="SAM" id="MobiDB-lite"/>
    </source>
</evidence>
<dbReference type="EMBL" id="CP136890">
    <property type="protein sequence ID" value="WOK92612.1"/>
    <property type="molecule type" value="Genomic_DNA"/>
</dbReference>
<name>A0AAQ3JP29_9LILI</name>
<feature type="compositionally biased region" description="Polar residues" evidence="1">
    <location>
        <begin position="58"/>
        <end position="72"/>
    </location>
</feature>
<evidence type="ECO:0000256" key="2">
    <source>
        <dbReference type="SAM" id="Phobius"/>
    </source>
</evidence>
<evidence type="ECO:0008006" key="5">
    <source>
        <dbReference type="Google" id="ProtNLM"/>
    </source>
</evidence>
<dbReference type="InterPro" id="IPR040339">
    <property type="entry name" value="At1g16860-like"/>
</dbReference>
<keyword evidence="2" id="KW-0812">Transmembrane</keyword>
<dbReference type="PANTHER" id="PTHR33709">
    <property type="entry name" value="OSJNBA0035M09.9 PROTEIN"/>
    <property type="match status" value="1"/>
</dbReference>
<dbReference type="PANTHER" id="PTHR33709:SF17">
    <property type="entry name" value="UBIQUITIN-SPECIFIC PROTEASE FAMILY C19-RELATED PROTEIN"/>
    <property type="match status" value="1"/>
</dbReference>
<protein>
    <recommendedName>
        <fullName evidence="5">Ubiquitin-specific protease family C19-related protein</fullName>
    </recommendedName>
</protein>
<feature type="compositionally biased region" description="Polar residues" evidence="1">
    <location>
        <begin position="109"/>
        <end position="120"/>
    </location>
</feature>
<keyword evidence="4" id="KW-1185">Reference proteome</keyword>
<dbReference type="AlphaFoldDB" id="A0AAQ3JP29"/>
<sequence>MSVRRTTHQLSSGMIVSGPPEPPKERPASVGSWAAPYTGGDIRKSGELGKMFDIPGTADSSGAPSRTVSKSHSGPLARSAPSSGSGPVPRKTSGPLPQIPPTGLITSGPARSSGGQTEQSPGPARKKKAAAAYGGSVTVVEEEGFAFGVSRVWRWVLVVVFVAGLAAGAFVWLAVGRPEILIGVAAVVAAVTLLAVWNWARGRQEVERFWRSYPNTSIEPRNLPIGKFVKITGHVTCGSIPLESSYQNISRCIYTSTELYEYRGCTGLAANPTHKRFTWGLRYTERYVADFYISDPDTGTRFLVRAGNGARLTSFVKPATIMEINKDNKELSPDFLSWLAEHNLSGDDRIMCLKEGYIKEGNTASVVGILRKHENLIMIDPPPDIVSTGCQWRRFFFPMSVEGLILIGDERPDEVIYQV</sequence>
<feature type="region of interest" description="Disordered" evidence="1">
    <location>
        <begin position="1"/>
        <end position="128"/>
    </location>
</feature>